<dbReference type="SMART" id="SM00228">
    <property type="entry name" value="PDZ"/>
    <property type="match status" value="1"/>
</dbReference>
<dbReference type="PANTHER" id="PTHR23119">
    <property type="entry name" value="DISCS LARGE"/>
    <property type="match status" value="1"/>
</dbReference>
<proteinExistence type="predicted"/>
<evidence type="ECO:0000256" key="2">
    <source>
        <dbReference type="ARBA" id="ARBA00022692"/>
    </source>
</evidence>
<evidence type="ECO:0000256" key="3">
    <source>
        <dbReference type="ARBA" id="ARBA00022787"/>
    </source>
</evidence>
<keyword evidence="3" id="KW-1000">Mitochondrion outer membrane</keyword>
<dbReference type="AlphaFoldDB" id="A0A8T2K4L2"/>
<dbReference type="GO" id="GO:0030054">
    <property type="term" value="C:cell junction"/>
    <property type="evidence" value="ECO:0007669"/>
    <property type="project" value="TreeGrafter"/>
</dbReference>
<evidence type="ECO:0000256" key="10">
    <source>
        <dbReference type="SAM" id="Phobius"/>
    </source>
</evidence>
<evidence type="ECO:0000313" key="12">
    <source>
        <dbReference type="EMBL" id="KAG8449496.1"/>
    </source>
</evidence>
<evidence type="ECO:0000256" key="9">
    <source>
        <dbReference type="ARBA" id="ARBA00075222"/>
    </source>
</evidence>
<reference evidence="12" key="1">
    <citation type="thesis" date="2020" institute="ProQuest LLC" country="789 East Eisenhower Parkway, Ann Arbor, MI, USA">
        <title>Comparative Genomics and Chromosome Evolution.</title>
        <authorList>
            <person name="Mudd A.B."/>
        </authorList>
    </citation>
    <scope>NUCLEOTIDE SEQUENCE</scope>
    <source>
        <strain evidence="12">Female2</strain>
        <tissue evidence="12">Blood</tissue>
    </source>
</reference>
<dbReference type="PANTHER" id="PTHR23119:SF51">
    <property type="entry name" value="DISKS LARGE 1 TUMOR SUPPRESSOR PROTEIN"/>
    <property type="match status" value="1"/>
</dbReference>
<evidence type="ECO:0000256" key="5">
    <source>
        <dbReference type="ARBA" id="ARBA00023128"/>
    </source>
</evidence>
<keyword evidence="2 10" id="KW-0812">Transmembrane</keyword>
<evidence type="ECO:0000256" key="1">
    <source>
        <dbReference type="ARBA" id="ARBA00004294"/>
    </source>
</evidence>
<dbReference type="GO" id="GO:0005741">
    <property type="term" value="C:mitochondrial outer membrane"/>
    <property type="evidence" value="ECO:0007669"/>
    <property type="project" value="UniProtKB-SubCell"/>
</dbReference>
<name>A0A8T2K4L2_9PIPI</name>
<dbReference type="GO" id="GO:0016323">
    <property type="term" value="C:basolateral plasma membrane"/>
    <property type="evidence" value="ECO:0007669"/>
    <property type="project" value="TreeGrafter"/>
</dbReference>
<evidence type="ECO:0000256" key="6">
    <source>
        <dbReference type="ARBA" id="ARBA00023136"/>
    </source>
</evidence>
<dbReference type="FunFam" id="2.30.42.10:FF:000161">
    <property type="entry name" value="Synaptojanin-2-binding protein"/>
    <property type="match status" value="1"/>
</dbReference>
<gene>
    <name evidence="12" type="ORF">GDO86_016222</name>
</gene>
<evidence type="ECO:0000256" key="4">
    <source>
        <dbReference type="ARBA" id="ARBA00022989"/>
    </source>
</evidence>
<dbReference type="InterPro" id="IPR036034">
    <property type="entry name" value="PDZ_sf"/>
</dbReference>
<accession>A0A8T2K4L2</accession>
<dbReference type="GO" id="GO:0097120">
    <property type="term" value="P:receptor localization to synapse"/>
    <property type="evidence" value="ECO:0007669"/>
    <property type="project" value="TreeGrafter"/>
</dbReference>
<dbReference type="InterPro" id="IPR001478">
    <property type="entry name" value="PDZ"/>
</dbReference>
<dbReference type="Proteomes" id="UP000812440">
    <property type="component" value="Chromosome 8_10"/>
</dbReference>
<dbReference type="GO" id="GO:0045197">
    <property type="term" value="P:establishment or maintenance of epithelial cell apical/basal polarity"/>
    <property type="evidence" value="ECO:0007669"/>
    <property type="project" value="TreeGrafter"/>
</dbReference>
<keyword evidence="4 10" id="KW-1133">Transmembrane helix</keyword>
<dbReference type="CDD" id="cd06709">
    <property type="entry name" value="PDZ_SYNJ2BP-like"/>
    <property type="match status" value="1"/>
</dbReference>
<dbReference type="Gene3D" id="2.30.42.10">
    <property type="match status" value="1"/>
</dbReference>
<evidence type="ECO:0000259" key="11">
    <source>
        <dbReference type="PROSITE" id="PS50106"/>
    </source>
</evidence>
<dbReference type="GO" id="GO:0043113">
    <property type="term" value="P:receptor clustering"/>
    <property type="evidence" value="ECO:0007669"/>
    <property type="project" value="TreeGrafter"/>
</dbReference>
<dbReference type="EMBL" id="JAACNH010000003">
    <property type="protein sequence ID" value="KAG8449496.1"/>
    <property type="molecule type" value="Genomic_DNA"/>
</dbReference>
<organism evidence="12 13">
    <name type="scientific">Hymenochirus boettgeri</name>
    <name type="common">Congo dwarf clawed frog</name>
    <dbReference type="NCBI Taxonomy" id="247094"/>
    <lineage>
        <taxon>Eukaryota</taxon>
        <taxon>Metazoa</taxon>
        <taxon>Chordata</taxon>
        <taxon>Craniata</taxon>
        <taxon>Vertebrata</taxon>
        <taxon>Euteleostomi</taxon>
        <taxon>Amphibia</taxon>
        <taxon>Batrachia</taxon>
        <taxon>Anura</taxon>
        <taxon>Pipoidea</taxon>
        <taxon>Pipidae</taxon>
        <taxon>Pipinae</taxon>
        <taxon>Hymenochirus</taxon>
    </lineage>
</organism>
<feature type="domain" description="PDZ" evidence="11">
    <location>
        <begin position="76"/>
        <end position="163"/>
    </location>
</feature>
<dbReference type="GO" id="GO:0019901">
    <property type="term" value="F:protein kinase binding"/>
    <property type="evidence" value="ECO:0007669"/>
    <property type="project" value="TreeGrafter"/>
</dbReference>
<evidence type="ECO:0000256" key="8">
    <source>
        <dbReference type="ARBA" id="ARBA00070337"/>
    </source>
</evidence>
<dbReference type="GO" id="GO:0098609">
    <property type="term" value="P:cell-cell adhesion"/>
    <property type="evidence" value="ECO:0007669"/>
    <property type="project" value="TreeGrafter"/>
</dbReference>
<evidence type="ECO:0000256" key="7">
    <source>
        <dbReference type="ARBA" id="ARBA00063547"/>
    </source>
</evidence>
<comment type="caution">
    <text evidence="12">The sequence shown here is derived from an EMBL/GenBank/DDBJ whole genome shotgun (WGS) entry which is preliminary data.</text>
</comment>
<dbReference type="InterPro" id="IPR050614">
    <property type="entry name" value="Synaptic_Scaffolding_LAP-MAGUK"/>
</dbReference>
<dbReference type="PROSITE" id="PS50106">
    <property type="entry name" value="PDZ"/>
    <property type="match status" value="1"/>
</dbReference>
<dbReference type="SUPFAM" id="SSF50156">
    <property type="entry name" value="PDZ domain-like"/>
    <property type="match status" value="1"/>
</dbReference>
<protein>
    <recommendedName>
        <fullName evidence="8">Synaptojanin-2-binding protein</fullName>
    </recommendedName>
    <alternativeName>
        <fullName evidence="9">Mitochondrial outer membrane protein 25</fullName>
    </alternativeName>
</protein>
<feature type="transmembrane region" description="Helical" evidence="10">
    <location>
        <begin position="184"/>
        <end position="204"/>
    </location>
</feature>
<sequence>MALCKVVNDLQIAKANGYSRGARPHSLLPRGIPWQQKLKVSGKSLLSLSLSLTFGPWYRSEGTRGRYAEVRSPVEEIALARGPSGLGFNIIGGKDQQYIASDSGIYVSSIKENGSAAADGRLQEGDQILEVNGAKLENLLHSAAVDLFRNAGEHVVLKVKHKVQHQQNGPSTNKNETDSEGSSLVMVAIPVVLSIAVLAIFAFVKYRQRM</sequence>
<comment type="subunit">
    <text evidence="7">Binds (via the PDZ domain) to isoform 2A of SYNJ2 (via the unique motif in the C-terminus). Interacts (via C-terminus) with RALBP1. Interacts (via PDZ domain) with ACVR2A (via C-terminus) and ACVR2B (via C-terminus). Forms a ternary complex with ACVR2A and RALBP1. Interacts with MAPK12. Interacts with DLL1; enhances DLL1 protein stability, and promotes notch signaling in endothelial cells.</text>
</comment>
<keyword evidence="5" id="KW-0496">Mitochondrion</keyword>
<dbReference type="Pfam" id="PF00595">
    <property type="entry name" value="PDZ"/>
    <property type="match status" value="1"/>
</dbReference>
<keyword evidence="13" id="KW-1185">Reference proteome</keyword>
<comment type="subcellular location">
    <subcellularLocation>
        <location evidence="1">Mitochondrion outer membrane</location>
    </subcellularLocation>
</comment>
<evidence type="ECO:0000313" key="13">
    <source>
        <dbReference type="Proteomes" id="UP000812440"/>
    </source>
</evidence>
<keyword evidence="6 10" id="KW-0472">Membrane</keyword>
<dbReference type="OrthoDB" id="123971at2759"/>